<evidence type="ECO:0000313" key="1">
    <source>
        <dbReference type="EMBL" id="KEZ89402.1"/>
    </source>
</evidence>
<dbReference type="EMBL" id="JPME01000018">
    <property type="protein sequence ID" value="KEZ89402.1"/>
    <property type="molecule type" value="Genomic_DNA"/>
</dbReference>
<sequence length="79" mass="9586">MDANKTFRLSADNLPGLKVFLCNRKFFCPILIIGYSYKKDRKGLLEKTQKQRYNYKLEAVKKIIRFDALIFFFTKEWRR</sequence>
<accession>A0A084JKB8</accession>
<comment type="caution">
    <text evidence="1">The sequence shown here is derived from an EMBL/GenBank/DDBJ whole genome shotgun (WGS) entry which is preliminary data.</text>
</comment>
<evidence type="ECO:0000313" key="2">
    <source>
        <dbReference type="Proteomes" id="UP000028525"/>
    </source>
</evidence>
<dbReference type="Proteomes" id="UP000028525">
    <property type="component" value="Unassembled WGS sequence"/>
</dbReference>
<dbReference type="AlphaFoldDB" id="A0A084JKB8"/>
<reference evidence="1 2" key="1">
    <citation type="submission" date="2014-07" db="EMBL/GenBank/DDBJ databases">
        <title>Draft genome of Clostridium celerecrescens 152B isolated from sediments associated with methane hydrate from Krishna Godavari basin.</title>
        <authorList>
            <person name="Honkalas V.S."/>
            <person name="Dabir A.P."/>
            <person name="Arora P."/>
            <person name="Dhakephalkar P.K."/>
        </authorList>
    </citation>
    <scope>NUCLEOTIDE SEQUENCE [LARGE SCALE GENOMIC DNA]</scope>
    <source>
        <strain evidence="1 2">152B</strain>
    </source>
</reference>
<protein>
    <submittedName>
        <fullName evidence="1">Uncharacterized protein</fullName>
    </submittedName>
</protein>
<proteinExistence type="predicted"/>
<name>A0A084JKB8_9FIRM</name>
<gene>
    <name evidence="1" type="ORF">IO98_15645</name>
</gene>
<keyword evidence="2" id="KW-1185">Reference proteome</keyword>
<organism evidence="1 2">
    <name type="scientific">Lacrimispora celerecrescens</name>
    <dbReference type="NCBI Taxonomy" id="29354"/>
    <lineage>
        <taxon>Bacteria</taxon>
        <taxon>Bacillati</taxon>
        <taxon>Bacillota</taxon>
        <taxon>Clostridia</taxon>
        <taxon>Lachnospirales</taxon>
        <taxon>Lachnospiraceae</taxon>
        <taxon>Lacrimispora</taxon>
    </lineage>
</organism>
<dbReference type="STRING" id="29354.IO98_15645"/>